<evidence type="ECO:0000313" key="2">
    <source>
        <dbReference type="EMBL" id="KAG0501701.1"/>
    </source>
</evidence>
<feature type="transmembrane region" description="Helical" evidence="1">
    <location>
        <begin position="20"/>
        <end position="37"/>
    </location>
</feature>
<comment type="caution">
    <text evidence="2">The sequence shown here is derived from an EMBL/GenBank/DDBJ whole genome shotgun (WGS) entry which is preliminary data.</text>
</comment>
<dbReference type="Proteomes" id="UP000639772">
    <property type="component" value="Chromosome 1"/>
</dbReference>
<reference evidence="2 3" key="1">
    <citation type="journal article" date="2020" name="Nat. Food">
        <title>A phased Vanilla planifolia genome enables genetic improvement of flavour and production.</title>
        <authorList>
            <person name="Hasing T."/>
            <person name="Tang H."/>
            <person name="Brym M."/>
            <person name="Khazi F."/>
            <person name="Huang T."/>
            <person name="Chambers A.H."/>
        </authorList>
    </citation>
    <scope>NUCLEOTIDE SEQUENCE [LARGE SCALE GENOMIC DNA]</scope>
    <source>
        <tissue evidence="2">Leaf</tissue>
    </source>
</reference>
<dbReference type="EMBL" id="JADCNM010000001">
    <property type="protein sequence ID" value="KAG0501701.1"/>
    <property type="molecule type" value="Genomic_DNA"/>
</dbReference>
<sequence>MESRKSEYGSDDSFTTGTLSAAGFLALLLLLLLLAGFEAGRGEGWISAWDAEEDWLVAVVVAVDVQREAVAAEEEAEERGGFGNRRGFGMKEEMREASFERRQLQPTSTTTAGCFMEKRRRPEDDIAEVVVCGVRERVLMCGGAGRGGVLMGHVMGMVRSTKRD</sequence>
<dbReference type="AlphaFoldDB" id="A0A835VM51"/>
<evidence type="ECO:0000313" key="3">
    <source>
        <dbReference type="Proteomes" id="UP000639772"/>
    </source>
</evidence>
<evidence type="ECO:0000256" key="1">
    <source>
        <dbReference type="SAM" id="Phobius"/>
    </source>
</evidence>
<organism evidence="2 3">
    <name type="scientific">Vanilla planifolia</name>
    <name type="common">Vanilla</name>
    <dbReference type="NCBI Taxonomy" id="51239"/>
    <lineage>
        <taxon>Eukaryota</taxon>
        <taxon>Viridiplantae</taxon>
        <taxon>Streptophyta</taxon>
        <taxon>Embryophyta</taxon>
        <taxon>Tracheophyta</taxon>
        <taxon>Spermatophyta</taxon>
        <taxon>Magnoliopsida</taxon>
        <taxon>Liliopsida</taxon>
        <taxon>Asparagales</taxon>
        <taxon>Orchidaceae</taxon>
        <taxon>Vanilloideae</taxon>
        <taxon>Vanilleae</taxon>
        <taxon>Vanilla</taxon>
    </lineage>
</organism>
<gene>
    <name evidence="2" type="ORF">HPP92_001773</name>
</gene>
<accession>A0A835VM51</accession>
<keyword evidence="1" id="KW-0812">Transmembrane</keyword>
<keyword evidence="1" id="KW-0472">Membrane</keyword>
<keyword evidence="1" id="KW-1133">Transmembrane helix</keyword>
<name>A0A835VM51_VANPL</name>
<proteinExistence type="predicted"/>
<protein>
    <submittedName>
        <fullName evidence="2">Uncharacterized protein</fullName>
    </submittedName>
</protein>